<dbReference type="EMBL" id="FODY01000013">
    <property type="protein sequence ID" value="SEP19797.1"/>
    <property type="molecule type" value="Genomic_DNA"/>
</dbReference>
<dbReference type="STRING" id="112903.SAMN04490178_11312"/>
<feature type="transmembrane region" description="Helical" evidence="1">
    <location>
        <begin position="102"/>
        <end position="121"/>
    </location>
</feature>
<feature type="transmembrane region" description="Helical" evidence="1">
    <location>
        <begin position="40"/>
        <end position="59"/>
    </location>
</feature>
<reference evidence="2 3" key="1">
    <citation type="submission" date="2016-10" db="EMBL/GenBank/DDBJ databases">
        <authorList>
            <person name="de Groot N.N."/>
        </authorList>
    </citation>
    <scope>NUCLEOTIDE SEQUENCE [LARGE SCALE GENOMIC DNA]</scope>
    <source>
        <strain evidence="2 3">DSM 13305</strain>
    </source>
</reference>
<proteinExistence type="predicted"/>
<keyword evidence="3" id="KW-1185">Reference proteome</keyword>
<feature type="transmembrane region" description="Helical" evidence="1">
    <location>
        <begin position="14"/>
        <end position="34"/>
    </location>
</feature>
<evidence type="ECO:0000313" key="2">
    <source>
        <dbReference type="EMBL" id="SEP19797.1"/>
    </source>
</evidence>
<keyword evidence="1" id="KW-1133">Transmembrane helix</keyword>
<organism evidence="2 3">
    <name type="scientific">Propionispora vibrioides</name>
    <dbReference type="NCBI Taxonomy" id="112903"/>
    <lineage>
        <taxon>Bacteria</taxon>
        <taxon>Bacillati</taxon>
        <taxon>Bacillota</taxon>
        <taxon>Negativicutes</taxon>
        <taxon>Selenomonadales</taxon>
        <taxon>Sporomusaceae</taxon>
        <taxon>Propionispora</taxon>
    </lineage>
</organism>
<gene>
    <name evidence="2" type="ORF">SAMN04490178_11312</name>
</gene>
<feature type="transmembrane region" description="Helical" evidence="1">
    <location>
        <begin position="71"/>
        <end position="90"/>
    </location>
</feature>
<keyword evidence="1" id="KW-0812">Transmembrane</keyword>
<evidence type="ECO:0000256" key="1">
    <source>
        <dbReference type="SAM" id="Phobius"/>
    </source>
</evidence>
<evidence type="ECO:0008006" key="4">
    <source>
        <dbReference type="Google" id="ProtNLM"/>
    </source>
</evidence>
<keyword evidence="1" id="KW-0472">Membrane</keyword>
<dbReference type="Proteomes" id="UP000198847">
    <property type="component" value="Unassembled WGS sequence"/>
</dbReference>
<protein>
    <recommendedName>
        <fullName evidence="4">DUF3021 family protein</fullName>
    </recommendedName>
</protein>
<evidence type="ECO:0000313" key="3">
    <source>
        <dbReference type="Proteomes" id="UP000198847"/>
    </source>
</evidence>
<accession>A0A1H8VX39</accession>
<dbReference type="AlphaFoldDB" id="A0A1H8VX39"/>
<sequence>MDVGQYIKPIVSDIFKACGCLLIIMALLLGINSSEIIRPILLWQIIVLAAAFALFKVAYTNPHDLTGKGQIIVFSLCTLLADILIVLWLFMVSPSTDSSLILPYIVVLLLVKGVVFAMMYVDGEKEARRINEKLSEYKNNTEK</sequence>
<name>A0A1H8VX39_9FIRM</name>